<evidence type="ECO:0000313" key="2">
    <source>
        <dbReference type="EMBL" id="EFA81948.1"/>
    </source>
</evidence>
<proteinExistence type="predicted"/>
<dbReference type="Proteomes" id="UP000001396">
    <property type="component" value="Unassembled WGS sequence"/>
</dbReference>
<reference evidence="2 3" key="1">
    <citation type="journal article" date="2011" name="Genome Res.">
        <title>Phylogeny-wide analysis of social amoeba genomes highlights ancient origins for complex intercellular communication.</title>
        <authorList>
            <person name="Heidel A.J."/>
            <person name="Lawal H.M."/>
            <person name="Felder M."/>
            <person name="Schilde C."/>
            <person name="Helps N.R."/>
            <person name="Tunggal B."/>
            <person name="Rivero F."/>
            <person name="John U."/>
            <person name="Schleicher M."/>
            <person name="Eichinger L."/>
            <person name="Platzer M."/>
            <person name="Noegel A.A."/>
            <person name="Schaap P."/>
            <person name="Gloeckner G."/>
        </authorList>
    </citation>
    <scope>NUCLEOTIDE SEQUENCE [LARGE SCALE GENOMIC DNA]</scope>
    <source>
        <strain evidence="3">ATCC 26659 / Pp 5 / PN500</strain>
    </source>
</reference>
<dbReference type="GeneID" id="31360668"/>
<name>D3B9N6_HETP5</name>
<comment type="caution">
    <text evidence="2">The sequence shown here is derived from an EMBL/GenBank/DDBJ whole genome shotgun (WGS) entry which is preliminary data.</text>
</comment>
<accession>D3B9N6</accession>
<feature type="region of interest" description="Disordered" evidence="1">
    <location>
        <begin position="69"/>
        <end position="105"/>
    </location>
</feature>
<gene>
    <name evidence="2" type="ORF">PPL_05182</name>
</gene>
<evidence type="ECO:0000313" key="3">
    <source>
        <dbReference type="Proteomes" id="UP000001396"/>
    </source>
</evidence>
<dbReference type="AlphaFoldDB" id="D3B9N6"/>
<keyword evidence="3" id="KW-1185">Reference proteome</keyword>
<dbReference type="EMBL" id="ADBJ01000022">
    <property type="protein sequence ID" value="EFA81948.1"/>
    <property type="molecule type" value="Genomic_DNA"/>
</dbReference>
<dbReference type="InParanoid" id="D3B9N6"/>
<dbReference type="RefSeq" id="XP_020434065.1">
    <property type="nucleotide sequence ID" value="XM_020576076.1"/>
</dbReference>
<organism evidence="2 3">
    <name type="scientific">Heterostelium pallidum (strain ATCC 26659 / Pp 5 / PN500)</name>
    <name type="common">Cellular slime mold</name>
    <name type="synonym">Polysphondylium pallidum</name>
    <dbReference type="NCBI Taxonomy" id="670386"/>
    <lineage>
        <taxon>Eukaryota</taxon>
        <taxon>Amoebozoa</taxon>
        <taxon>Evosea</taxon>
        <taxon>Eumycetozoa</taxon>
        <taxon>Dictyostelia</taxon>
        <taxon>Acytosteliales</taxon>
        <taxon>Acytosteliaceae</taxon>
        <taxon>Heterostelium</taxon>
    </lineage>
</organism>
<sequence length="105" mass="12444">MYKLIEKIETFKNTFEVQESSWLGEILKIFQQIGNQYQVVMENANQNQKRYDFAIEELTFIKNQLLQQQQQQQQQQQKTPSQPTTTTTTNNNNKNNNVVTTNNKK</sequence>
<evidence type="ECO:0000256" key="1">
    <source>
        <dbReference type="SAM" id="MobiDB-lite"/>
    </source>
</evidence>
<protein>
    <submittedName>
        <fullName evidence="2">Uncharacterized protein</fullName>
    </submittedName>
</protein>